<dbReference type="InterPro" id="IPR010743">
    <property type="entry name" value="Methionine_synth_MetW"/>
</dbReference>
<dbReference type="Pfam" id="PF07021">
    <property type="entry name" value="MetW"/>
    <property type="match status" value="1"/>
</dbReference>
<accession>X0Z0F8</accession>
<proteinExistence type="predicted"/>
<dbReference type="EMBL" id="BARS01058936">
    <property type="protein sequence ID" value="GAG42191.1"/>
    <property type="molecule type" value="Genomic_DNA"/>
</dbReference>
<comment type="caution">
    <text evidence="1">The sequence shown here is derived from an EMBL/GenBank/DDBJ whole genome shotgun (WGS) entry which is preliminary data.</text>
</comment>
<feature type="non-terminal residue" evidence="1">
    <location>
        <position position="1"/>
    </location>
</feature>
<evidence type="ECO:0000313" key="1">
    <source>
        <dbReference type="EMBL" id="GAG42191.1"/>
    </source>
</evidence>
<name>X0Z0F8_9ZZZZ</name>
<feature type="non-terminal residue" evidence="1">
    <location>
        <position position="75"/>
    </location>
</feature>
<reference evidence="1" key="1">
    <citation type="journal article" date="2014" name="Front. Microbiol.">
        <title>High frequency of phylogenetically diverse reductive dehalogenase-homologous genes in deep subseafloor sedimentary metagenomes.</title>
        <authorList>
            <person name="Kawai M."/>
            <person name="Futagami T."/>
            <person name="Toyoda A."/>
            <person name="Takaki Y."/>
            <person name="Nishi S."/>
            <person name="Hori S."/>
            <person name="Arai W."/>
            <person name="Tsubouchi T."/>
            <person name="Morono Y."/>
            <person name="Uchiyama I."/>
            <person name="Ito T."/>
            <person name="Fujiyama A."/>
            <person name="Inagaki F."/>
            <person name="Takami H."/>
        </authorList>
    </citation>
    <scope>NUCLEOTIDE SEQUENCE</scope>
    <source>
        <strain evidence="1">Expedition CK06-06</strain>
    </source>
</reference>
<gene>
    <name evidence="1" type="ORF">S01H1_85670</name>
</gene>
<organism evidence="1">
    <name type="scientific">marine sediment metagenome</name>
    <dbReference type="NCBI Taxonomy" id="412755"/>
    <lineage>
        <taxon>unclassified sequences</taxon>
        <taxon>metagenomes</taxon>
        <taxon>ecological metagenomes</taxon>
    </lineage>
</organism>
<sequence length="75" mass="8737">IELQQDLMLACVNRALSIIQHDVERGLENYSDKSYDYVILSQTVQTVKDPEKVFTELLRVGKKVIVSFPNFAHWR</sequence>
<protein>
    <submittedName>
        <fullName evidence="1">Uncharacterized protein</fullName>
    </submittedName>
</protein>
<dbReference type="Gene3D" id="3.40.50.150">
    <property type="entry name" value="Vaccinia Virus protein VP39"/>
    <property type="match status" value="1"/>
</dbReference>
<dbReference type="AlphaFoldDB" id="X0Z0F8"/>
<dbReference type="InterPro" id="IPR029063">
    <property type="entry name" value="SAM-dependent_MTases_sf"/>
</dbReference>
<dbReference type="SUPFAM" id="SSF53335">
    <property type="entry name" value="S-adenosyl-L-methionine-dependent methyltransferases"/>
    <property type="match status" value="1"/>
</dbReference>